<protein>
    <recommendedName>
        <fullName evidence="2">NYN domain-containing protein</fullName>
    </recommendedName>
</protein>
<name>A0A6C0F7E2_9ZZZZ</name>
<organism evidence="1">
    <name type="scientific">viral metagenome</name>
    <dbReference type="NCBI Taxonomy" id="1070528"/>
    <lineage>
        <taxon>unclassified sequences</taxon>
        <taxon>metagenomes</taxon>
        <taxon>organismal metagenomes</taxon>
    </lineage>
</organism>
<proteinExistence type="predicted"/>
<sequence>MLHVLLDGDNIQYDTFVSHIKDNVDLRFGSNYIPDVFCQTNIIIKHSSLKTANIRIHCSKTTNKNASDARILVHIGKLLSTSNDCIIVIVSNDKIFEEIADNQRIFLIGYVSSQKRVRLKKTFVLQAMKTLDEQRKLESDNIYLADLYEYLNYTSISILKDYINKFVPEIYIASNDVIYLI</sequence>
<dbReference type="EMBL" id="MN738789">
    <property type="protein sequence ID" value="QHT37014.1"/>
    <property type="molecule type" value="Genomic_DNA"/>
</dbReference>
<evidence type="ECO:0000313" key="1">
    <source>
        <dbReference type="EMBL" id="QHT37014.1"/>
    </source>
</evidence>
<evidence type="ECO:0008006" key="2">
    <source>
        <dbReference type="Google" id="ProtNLM"/>
    </source>
</evidence>
<reference evidence="1" key="1">
    <citation type="journal article" date="2020" name="Nature">
        <title>Giant virus diversity and host interactions through global metagenomics.</title>
        <authorList>
            <person name="Schulz F."/>
            <person name="Roux S."/>
            <person name="Paez-Espino D."/>
            <person name="Jungbluth S."/>
            <person name="Walsh D.A."/>
            <person name="Denef V.J."/>
            <person name="McMahon K.D."/>
            <person name="Konstantinidis K.T."/>
            <person name="Eloe-Fadrosh E.A."/>
            <person name="Kyrpides N.C."/>
            <person name="Woyke T."/>
        </authorList>
    </citation>
    <scope>NUCLEOTIDE SEQUENCE</scope>
    <source>
        <strain evidence="1">GVMAG-S-ERX555967-131</strain>
    </source>
</reference>
<dbReference type="AlphaFoldDB" id="A0A6C0F7E2"/>
<accession>A0A6C0F7E2</accession>